<evidence type="ECO:0008006" key="4">
    <source>
        <dbReference type="Google" id="ProtNLM"/>
    </source>
</evidence>
<feature type="chain" id="PRO_5046695653" description="TonB-like protein" evidence="1">
    <location>
        <begin position="19"/>
        <end position="181"/>
    </location>
</feature>
<gene>
    <name evidence="2" type="ORF">GCM10023313_03850</name>
</gene>
<proteinExistence type="predicted"/>
<reference evidence="3" key="1">
    <citation type="journal article" date="2019" name="Int. J. Syst. Evol. Microbiol.">
        <title>The Global Catalogue of Microorganisms (GCM) 10K type strain sequencing project: providing services to taxonomists for standard genome sequencing and annotation.</title>
        <authorList>
            <consortium name="The Broad Institute Genomics Platform"/>
            <consortium name="The Broad Institute Genome Sequencing Center for Infectious Disease"/>
            <person name="Wu L."/>
            <person name="Ma J."/>
        </authorList>
    </citation>
    <scope>NUCLEOTIDE SEQUENCE [LARGE SCALE GENOMIC DNA]</scope>
    <source>
        <strain evidence="3">JCM 18283</strain>
    </source>
</reference>
<keyword evidence="1" id="KW-0732">Signal</keyword>
<name>A0ABP9FJ55_9SPHI</name>
<dbReference type="Proteomes" id="UP001501436">
    <property type="component" value="Unassembled WGS sequence"/>
</dbReference>
<evidence type="ECO:0000256" key="1">
    <source>
        <dbReference type="SAM" id="SignalP"/>
    </source>
</evidence>
<protein>
    <recommendedName>
        <fullName evidence="4">TonB-like protein</fullName>
    </recommendedName>
</protein>
<sequence>MKYLVFFLLFLLINNCFAQQINGDAKSLSETITNSLFKTFKPNRDSVNNVCERGIVFALFQIHKGQITDVTFSGAKRPFIKIALQNALDSINVNPANMLKLINVEKVFLLPLIYDFQNGCKFPKFVVGKSDDTFYKQYLDVWMERDVLMPSIMNMLNFKQIKHLDKEVTLLPPFTIGNMGH</sequence>
<keyword evidence="3" id="KW-1185">Reference proteome</keyword>
<organism evidence="2 3">
    <name type="scientific">Mucilaginibacter defluvii</name>
    <dbReference type="NCBI Taxonomy" id="1196019"/>
    <lineage>
        <taxon>Bacteria</taxon>
        <taxon>Pseudomonadati</taxon>
        <taxon>Bacteroidota</taxon>
        <taxon>Sphingobacteriia</taxon>
        <taxon>Sphingobacteriales</taxon>
        <taxon>Sphingobacteriaceae</taxon>
        <taxon>Mucilaginibacter</taxon>
    </lineage>
</organism>
<dbReference type="EMBL" id="BAABJI010000001">
    <property type="protein sequence ID" value="GAA4904494.1"/>
    <property type="molecule type" value="Genomic_DNA"/>
</dbReference>
<accession>A0ABP9FJ55</accession>
<feature type="signal peptide" evidence="1">
    <location>
        <begin position="1"/>
        <end position="18"/>
    </location>
</feature>
<dbReference type="RefSeq" id="WP_345329236.1">
    <property type="nucleotide sequence ID" value="NZ_BAABJI010000001.1"/>
</dbReference>
<evidence type="ECO:0000313" key="2">
    <source>
        <dbReference type="EMBL" id="GAA4904494.1"/>
    </source>
</evidence>
<comment type="caution">
    <text evidence="2">The sequence shown here is derived from an EMBL/GenBank/DDBJ whole genome shotgun (WGS) entry which is preliminary data.</text>
</comment>
<evidence type="ECO:0000313" key="3">
    <source>
        <dbReference type="Proteomes" id="UP001501436"/>
    </source>
</evidence>